<comment type="cofactor">
    <cofactor evidence="1">
        <name>Mg(2+)</name>
        <dbReference type="ChEBI" id="CHEBI:18420"/>
    </cofactor>
</comment>
<dbReference type="AlphaFoldDB" id="A0A0E9N7T9"/>
<keyword evidence="9" id="KW-0342">GTP-binding</keyword>
<evidence type="ECO:0000256" key="5">
    <source>
        <dbReference type="ARBA" id="ARBA00022533"/>
    </source>
</evidence>
<dbReference type="NCBIfam" id="NF001097">
    <property type="entry name" value="PRK00129.1"/>
    <property type="match status" value="1"/>
</dbReference>
<evidence type="ECO:0000256" key="3">
    <source>
        <dbReference type="ARBA" id="ARBA00009516"/>
    </source>
</evidence>
<reference evidence="11 12" key="2">
    <citation type="journal article" date="2014" name="J. Gen. Appl. Microbiol.">
        <title>The early diverging ascomycetous budding yeast Saitoella complicata has three histone deacetylases belonging to the Clr6, Hos2, and Rpd3 lineages.</title>
        <authorList>
            <person name="Nishida H."/>
            <person name="Matsumoto T."/>
            <person name="Kondo S."/>
            <person name="Hamamoto M."/>
            <person name="Yoshikawa H."/>
        </authorList>
    </citation>
    <scope>NUCLEOTIDE SEQUENCE [LARGE SCALE GENOMIC DNA]</scope>
    <source>
        <strain evidence="11 12">NRRL Y-17804</strain>
    </source>
</reference>
<dbReference type="EC" id="2.4.2.9" evidence="4"/>
<evidence type="ECO:0000256" key="2">
    <source>
        <dbReference type="ARBA" id="ARBA00005180"/>
    </source>
</evidence>
<dbReference type="InterPro" id="IPR050054">
    <property type="entry name" value="UPRTase/APRTase"/>
</dbReference>
<dbReference type="RefSeq" id="XP_019025543.1">
    <property type="nucleotide sequence ID" value="XM_019168332.1"/>
</dbReference>
<dbReference type="GO" id="GO:0004845">
    <property type="term" value="F:uracil phosphoribosyltransferase activity"/>
    <property type="evidence" value="ECO:0007669"/>
    <property type="project" value="UniProtKB-EC"/>
</dbReference>
<dbReference type="Proteomes" id="UP000033140">
    <property type="component" value="Unassembled WGS sequence"/>
</dbReference>
<dbReference type="EMBL" id="BACD03000001">
    <property type="protein sequence ID" value="GAO45889.1"/>
    <property type="molecule type" value="Genomic_DNA"/>
</dbReference>
<evidence type="ECO:0000256" key="6">
    <source>
        <dbReference type="ARBA" id="ARBA00022676"/>
    </source>
</evidence>
<protein>
    <recommendedName>
        <fullName evidence="4">uracil phosphoribosyltransferase</fullName>
        <ecNumber evidence="4">2.4.2.9</ecNumber>
    </recommendedName>
</protein>
<dbReference type="InterPro" id="IPR000836">
    <property type="entry name" value="PRTase_dom"/>
</dbReference>
<keyword evidence="12" id="KW-1185">Reference proteome</keyword>
<reference evidence="11 12" key="1">
    <citation type="journal article" date="2011" name="J. Gen. Appl. Microbiol.">
        <title>Draft genome sequencing of the enigmatic yeast Saitoella complicata.</title>
        <authorList>
            <person name="Nishida H."/>
            <person name="Hamamoto M."/>
            <person name="Sugiyama J."/>
        </authorList>
    </citation>
    <scope>NUCLEOTIDE SEQUENCE [LARGE SCALE GENOMIC DNA]</scope>
    <source>
        <strain evidence="11 12">NRRL Y-17804</strain>
    </source>
</reference>
<accession>A0A0E9N7T9</accession>
<dbReference type="Gene3D" id="3.40.50.2020">
    <property type="match status" value="1"/>
</dbReference>
<gene>
    <name evidence="11" type="ORF">G7K_0135-t1</name>
</gene>
<dbReference type="PANTHER" id="PTHR32315">
    <property type="entry name" value="ADENINE PHOSPHORIBOSYLTRANSFERASE"/>
    <property type="match status" value="1"/>
</dbReference>
<dbReference type="STRING" id="698492.A0A0E9N7T9"/>
<dbReference type="PANTHER" id="PTHR32315:SF4">
    <property type="entry name" value="URACIL PHOSPHORIBOSYLTRANSFERASE, CHLOROPLASTIC"/>
    <property type="match status" value="1"/>
</dbReference>
<evidence type="ECO:0000256" key="7">
    <source>
        <dbReference type="ARBA" id="ARBA00022679"/>
    </source>
</evidence>
<dbReference type="GO" id="GO:0005525">
    <property type="term" value="F:GTP binding"/>
    <property type="evidence" value="ECO:0007669"/>
    <property type="project" value="UniProtKB-KW"/>
</dbReference>
<proteinExistence type="inferred from homology"/>
<evidence type="ECO:0000256" key="8">
    <source>
        <dbReference type="ARBA" id="ARBA00022741"/>
    </source>
</evidence>
<feature type="domain" description="Phosphoribosyltransferase" evidence="10">
    <location>
        <begin position="9"/>
        <end position="216"/>
    </location>
</feature>
<name>A0A0E9N7T9_SAICN</name>
<dbReference type="OMA" id="ISTHPCL"/>
<organism evidence="11 12">
    <name type="scientific">Saitoella complicata (strain BCRC 22490 / CBS 7301 / JCM 7358 / NBRC 10748 / NRRL Y-17804)</name>
    <dbReference type="NCBI Taxonomy" id="698492"/>
    <lineage>
        <taxon>Eukaryota</taxon>
        <taxon>Fungi</taxon>
        <taxon>Dikarya</taxon>
        <taxon>Ascomycota</taxon>
        <taxon>Taphrinomycotina</taxon>
        <taxon>Taphrinomycotina incertae sedis</taxon>
        <taxon>Saitoella</taxon>
    </lineage>
</organism>
<sequence length="218" mass="23475">MSLPSNVTVSNHALVASKVSLLRAESSSSVFVRHLVREISLILAVEASGKVFTTKECGTGTSPLGVAFAKIGVEPADMCVVPVLRSGLEMTESFLTILPHNIPVHHIGIYREKSTLSPVEYYNKLPPTDTPPTTAFILDPIIATGGTADATVNILREWGVKRIVFVSILASEPGLRRVSEEHGDIEFIIGAVDGELNEKGYIVPGLGDIGDRLFHTFQ</sequence>
<keyword evidence="6" id="KW-0328">Glycosyltransferase</keyword>
<evidence type="ECO:0000313" key="12">
    <source>
        <dbReference type="Proteomes" id="UP000033140"/>
    </source>
</evidence>
<comment type="pathway">
    <text evidence="2">Pyrimidine metabolism; UMP biosynthesis via salvage pathway; UMP from uracil: step 1/1.</text>
</comment>
<comment type="similarity">
    <text evidence="3">Belongs to the UPRTase family.</text>
</comment>
<dbReference type="Pfam" id="PF14681">
    <property type="entry name" value="UPRTase"/>
    <property type="match status" value="1"/>
</dbReference>
<evidence type="ECO:0000256" key="4">
    <source>
        <dbReference type="ARBA" id="ARBA00011894"/>
    </source>
</evidence>
<dbReference type="OrthoDB" id="10257085at2759"/>
<keyword evidence="5" id="KW-0021">Allosteric enzyme</keyword>
<evidence type="ECO:0000313" key="11">
    <source>
        <dbReference type="EMBL" id="GAO45889.1"/>
    </source>
</evidence>
<comment type="caution">
    <text evidence="11">The sequence shown here is derived from an EMBL/GenBank/DDBJ whole genome shotgun (WGS) entry which is preliminary data.</text>
</comment>
<dbReference type="CDD" id="cd06223">
    <property type="entry name" value="PRTases_typeI"/>
    <property type="match status" value="1"/>
</dbReference>
<evidence type="ECO:0000256" key="9">
    <source>
        <dbReference type="ARBA" id="ARBA00023134"/>
    </source>
</evidence>
<keyword evidence="7" id="KW-0808">Transferase</keyword>
<keyword evidence="8" id="KW-0547">Nucleotide-binding</keyword>
<dbReference type="SUPFAM" id="SSF53271">
    <property type="entry name" value="PRTase-like"/>
    <property type="match status" value="1"/>
</dbReference>
<evidence type="ECO:0000256" key="1">
    <source>
        <dbReference type="ARBA" id="ARBA00001946"/>
    </source>
</evidence>
<evidence type="ECO:0000259" key="10">
    <source>
        <dbReference type="Pfam" id="PF14681"/>
    </source>
</evidence>
<reference evidence="11 12" key="3">
    <citation type="journal article" date="2015" name="Genome Announc.">
        <title>Draft Genome Sequence of the Archiascomycetous Yeast Saitoella complicata.</title>
        <authorList>
            <person name="Yamauchi K."/>
            <person name="Kondo S."/>
            <person name="Hamamoto M."/>
            <person name="Takahashi Y."/>
            <person name="Ogura Y."/>
            <person name="Hayashi T."/>
            <person name="Nishida H."/>
        </authorList>
    </citation>
    <scope>NUCLEOTIDE SEQUENCE [LARGE SCALE GENOMIC DNA]</scope>
    <source>
        <strain evidence="11 12">NRRL Y-17804</strain>
    </source>
</reference>
<dbReference type="FunFam" id="3.40.50.2020:FF:000049">
    <property type="entry name" value="Putative uracil phosphoribosyltransferase urg2"/>
    <property type="match status" value="1"/>
</dbReference>
<dbReference type="InterPro" id="IPR029057">
    <property type="entry name" value="PRTase-like"/>
</dbReference>